<dbReference type="GO" id="GO:0016042">
    <property type="term" value="P:lipid catabolic process"/>
    <property type="evidence" value="ECO:0007669"/>
    <property type="project" value="InterPro"/>
</dbReference>
<sequence>MLKSEFRLIALIALLVLAQACGSSSSDEDIVPVNKKLVSYNESGSLTSSAAVLGATFLGYGDLANILEHDIKTYKVVYKTNLGDKEVEASGIVSLPEGDKAFPLAMIHRGTIFSDGDAPSEESFSTYALAGSAGYIGITPDLIGFGTSKDENHPYYLYEPTAKASVDMLVAVKEMLQEMGKKHTSEMVIAGYSQGGYSALATLKWMEENEENHGFEILGVAAGAGGFDIKDVALGAIAQDDYPSMAYLAFVTNSYVENNDWNRPRTDFFHSDYASGMTNMLDGRYGQGEVNDRLPDNVSDLFNPDFLTGLQNGNEAEFLQALEKNSVADWAPKAKVRLYHGTGDEIIPMANTIATKNLMIENGAEAVEFKELQADSHAAGAMEMLKEVFVWMRSLE</sequence>
<dbReference type="PROSITE" id="PS51257">
    <property type="entry name" value="PROKAR_LIPOPROTEIN"/>
    <property type="match status" value="1"/>
</dbReference>
<dbReference type="PANTHER" id="PTHR34853">
    <property type="match status" value="1"/>
</dbReference>
<dbReference type="KEGG" id="fax:FUAX_23740"/>
<accession>A0AAU9CPQ6</accession>
<dbReference type="PIRSF" id="PIRSF029171">
    <property type="entry name" value="Esterase_LipA"/>
    <property type="match status" value="1"/>
</dbReference>
<evidence type="ECO:0000313" key="2">
    <source>
        <dbReference type="Proteomes" id="UP001348817"/>
    </source>
</evidence>
<dbReference type="Gene3D" id="3.40.50.1820">
    <property type="entry name" value="alpha/beta hydrolase"/>
    <property type="match status" value="1"/>
</dbReference>
<dbReference type="InterPro" id="IPR029058">
    <property type="entry name" value="AB_hydrolase_fold"/>
</dbReference>
<dbReference type="SUPFAM" id="SSF53474">
    <property type="entry name" value="alpha/beta-Hydrolases"/>
    <property type="match status" value="1"/>
</dbReference>
<dbReference type="Gene3D" id="1.10.260.160">
    <property type="match status" value="1"/>
</dbReference>
<organism evidence="1 2">
    <name type="scientific">Fulvitalea axinellae</name>
    <dbReference type="NCBI Taxonomy" id="1182444"/>
    <lineage>
        <taxon>Bacteria</taxon>
        <taxon>Pseudomonadati</taxon>
        <taxon>Bacteroidota</taxon>
        <taxon>Cytophagia</taxon>
        <taxon>Cytophagales</taxon>
        <taxon>Persicobacteraceae</taxon>
        <taxon>Fulvitalea</taxon>
    </lineage>
</organism>
<name>A0AAU9CPQ6_9BACT</name>
<dbReference type="InterPro" id="IPR005152">
    <property type="entry name" value="Lipase_secreted"/>
</dbReference>
<dbReference type="GO" id="GO:0004806">
    <property type="term" value="F:triacylglycerol lipase activity"/>
    <property type="evidence" value="ECO:0007669"/>
    <property type="project" value="InterPro"/>
</dbReference>
<keyword evidence="2" id="KW-1185">Reference proteome</keyword>
<dbReference type="Proteomes" id="UP001348817">
    <property type="component" value="Chromosome"/>
</dbReference>
<dbReference type="EMBL" id="AP025314">
    <property type="protein sequence ID" value="BDD09942.1"/>
    <property type="molecule type" value="Genomic_DNA"/>
</dbReference>
<dbReference type="RefSeq" id="WP_338391526.1">
    <property type="nucleotide sequence ID" value="NZ_AP025314.1"/>
</dbReference>
<protein>
    <submittedName>
        <fullName evidence="1">Uncharacterized protein</fullName>
    </submittedName>
</protein>
<gene>
    <name evidence="1" type="ORF">FUAX_23740</name>
</gene>
<dbReference type="Pfam" id="PF03583">
    <property type="entry name" value="LIP"/>
    <property type="match status" value="1"/>
</dbReference>
<dbReference type="AlphaFoldDB" id="A0AAU9CPQ6"/>
<proteinExistence type="predicted"/>
<dbReference type="PANTHER" id="PTHR34853:SF1">
    <property type="entry name" value="LIPASE 5"/>
    <property type="match status" value="1"/>
</dbReference>
<reference evidence="1 2" key="1">
    <citation type="submission" date="2021-12" db="EMBL/GenBank/DDBJ databases">
        <title>Genome sequencing of bacteria with rrn-lacking chromosome and rrn-plasmid.</title>
        <authorList>
            <person name="Anda M."/>
            <person name="Iwasaki W."/>
        </authorList>
    </citation>
    <scope>NUCLEOTIDE SEQUENCE [LARGE SCALE GENOMIC DNA]</scope>
    <source>
        <strain evidence="1 2">DSM 100852</strain>
    </source>
</reference>
<evidence type="ECO:0000313" key="1">
    <source>
        <dbReference type="EMBL" id="BDD09942.1"/>
    </source>
</evidence>